<dbReference type="Proteomes" id="UP000253845">
    <property type="component" value="Unassembled WGS sequence"/>
</dbReference>
<dbReference type="AlphaFoldDB" id="A0A370BGN6"/>
<protein>
    <submittedName>
        <fullName evidence="2">Alpha/beta-hydrolase</fullName>
    </submittedName>
</protein>
<dbReference type="InterPro" id="IPR050228">
    <property type="entry name" value="Carboxylesterase_BioH"/>
</dbReference>
<dbReference type="InterPro" id="IPR029058">
    <property type="entry name" value="AB_hydrolase_fold"/>
</dbReference>
<dbReference type="PANTHER" id="PTHR43194">
    <property type="entry name" value="HYDROLASE ALPHA/BETA FOLD FAMILY"/>
    <property type="match status" value="1"/>
</dbReference>
<evidence type="ECO:0000313" key="2">
    <source>
        <dbReference type="EMBL" id="RDH14734.1"/>
    </source>
</evidence>
<dbReference type="CDD" id="cd12809">
    <property type="entry name" value="Esterase_713_like-2"/>
    <property type="match status" value="1"/>
</dbReference>
<feature type="domain" description="AB hydrolase-1" evidence="1">
    <location>
        <begin position="204"/>
        <end position="496"/>
    </location>
</feature>
<dbReference type="Pfam" id="PF12697">
    <property type="entry name" value="Abhydrolase_6"/>
    <property type="match status" value="1"/>
</dbReference>
<reference evidence="2 3" key="1">
    <citation type="submission" date="2018-07" db="EMBL/GenBank/DDBJ databases">
        <title>Section-level genome sequencing of Aspergillus section Nigri to investigate inter- and intra-species variation.</title>
        <authorList>
            <consortium name="DOE Joint Genome Institute"/>
            <person name="Vesth T.C."/>
            <person name="Nybo J.L."/>
            <person name="Theobald S."/>
            <person name="Frisvad J.C."/>
            <person name="Larsen T.O."/>
            <person name="Nielsen K.F."/>
            <person name="Hoof J.B."/>
            <person name="Brandl J."/>
            <person name="Salamov A."/>
            <person name="Riley R."/>
            <person name="Gladden J.M."/>
            <person name="Phatale P."/>
            <person name="Nielsen M.T."/>
            <person name="Lyhne E.K."/>
            <person name="Kogle M.E."/>
            <person name="Strasser K."/>
            <person name="McDonnell E."/>
            <person name="Barry K."/>
            <person name="Clum A."/>
            <person name="Chen C."/>
            <person name="Nolan M."/>
            <person name="Sandor L."/>
            <person name="Kuo A."/>
            <person name="Lipzen A."/>
            <person name="Hainaut M."/>
            <person name="Drula E."/>
            <person name="Tsang A."/>
            <person name="Magnuson J.K."/>
            <person name="Henrissat B."/>
            <person name="Wiebenga A."/>
            <person name="Simmons B.A."/>
            <person name="Makela M.R."/>
            <person name="De vries R.P."/>
            <person name="Grigoriev I.V."/>
            <person name="Mortensen U.H."/>
            <person name="Baker S.E."/>
            <person name="Andersen M.R."/>
        </authorList>
    </citation>
    <scope>NUCLEOTIDE SEQUENCE [LARGE SCALE GENOMIC DNA]</scope>
    <source>
        <strain evidence="2 3">ATCC 13496</strain>
    </source>
</reference>
<sequence>MDLTIRSGYLLSAPQGIQVVLGRTNDMPPSQRPFRPTCSRPFNSEATRELVTATLVYFLGCKKLQEETGYLKVKIINHQEVCSDRGPPFHHHRCDASTASADDLQEGCHGNPELVQRHQQPSLFTDSTPSSCQLRRLMCFTMFTRLGLYLLALFSPTRGDTIHHRTYFYVGGNYSITDNGEHIYTNQIYVEKLTPAQVTQPYPIVFVHGQAQTATNWLNKPDGQPGWASYFLDKGYECYLFDQPFRGRSPWQSFSEPLETYSAEHLQRYFTAPERYELWPQASLHTQWPGTGVMRDPIFDSYYASAVPFVSDNVLQQTAMRDAGAALLDRIGRPVILIAHSQGGTMAWLLADQRSNLVHSIVSIEPGGPPFSNAMFGNTSARAYGLTDIPIAYSPPVSDPSTDFSTTILPSNSSILADCIIQADDPPARQLAKLSKIPVLLVTTEASYHAQYDWCTVRFLQQAGVQAEHMQLSEIGIHGNGHMVFLEENSDEVAAVIHDRIGQSDVDGKAEL</sequence>
<dbReference type="EMBL" id="KZ851960">
    <property type="protein sequence ID" value="RDH14734.1"/>
    <property type="molecule type" value="Genomic_DNA"/>
</dbReference>
<organism evidence="2 3">
    <name type="scientific">Aspergillus niger ATCC 13496</name>
    <dbReference type="NCBI Taxonomy" id="1353008"/>
    <lineage>
        <taxon>Eukaryota</taxon>
        <taxon>Fungi</taxon>
        <taxon>Dikarya</taxon>
        <taxon>Ascomycota</taxon>
        <taxon>Pezizomycotina</taxon>
        <taxon>Eurotiomycetes</taxon>
        <taxon>Eurotiomycetidae</taxon>
        <taxon>Eurotiales</taxon>
        <taxon>Aspergillaceae</taxon>
        <taxon>Aspergillus</taxon>
        <taxon>Aspergillus subgen. Circumdati</taxon>
    </lineage>
</organism>
<dbReference type="InterPro" id="IPR000073">
    <property type="entry name" value="AB_hydrolase_1"/>
</dbReference>
<dbReference type="Gene3D" id="3.40.50.1820">
    <property type="entry name" value="alpha/beta hydrolase"/>
    <property type="match status" value="1"/>
</dbReference>
<dbReference type="SUPFAM" id="SSF53474">
    <property type="entry name" value="alpha/beta-Hydrolases"/>
    <property type="match status" value="1"/>
</dbReference>
<dbReference type="VEuPathDB" id="FungiDB:M747DRAFT_310675"/>
<evidence type="ECO:0000259" key="1">
    <source>
        <dbReference type="Pfam" id="PF12697"/>
    </source>
</evidence>
<dbReference type="GO" id="GO:0016787">
    <property type="term" value="F:hydrolase activity"/>
    <property type="evidence" value="ECO:0007669"/>
    <property type="project" value="UniProtKB-KW"/>
</dbReference>
<accession>A0A370BGN6</accession>
<keyword evidence="2" id="KW-0378">Hydrolase</keyword>
<evidence type="ECO:0000313" key="3">
    <source>
        <dbReference type="Proteomes" id="UP000253845"/>
    </source>
</evidence>
<dbReference type="PANTHER" id="PTHR43194:SF4">
    <property type="entry name" value="AB HYDROLASE-1 DOMAIN-CONTAINING PROTEIN"/>
    <property type="match status" value="1"/>
</dbReference>
<proteinExistence type="predicted"/>
<name>A0A370BGN6_ASPNG</name>
<gene>
    <name evidence="2" type="ORF">M747DRAFT_310675</name>
</gene>